<keyword evidence="5" id="KW-0614">Plasmid</keyword>
<keyword evidence="3" id="KW-0862">Zinc</keyword>
<dbReference type="InterPro" id="IPR036264">
    <property type="entry name" value="Bact_exopeptidase_dim_dom"/>
</dbReference>
<keyword evidence="3" id="KW-0479">Metal-binding</keyword>
<reference evidence="5 6" key="1">
    <citation type="journal article" date="2014" name="Genome Announc.">
        <title>Draft Genome Sequence of the Haloacid-Degrading Burkholderia caribensis Strain MBA4.</title>
        <authorList>
            <person name="Pan Y."/>
            <person name="Kong K.F."/>
            <person name="Tsang J.S."/>
        </authorList>
    </citation>
    <scope>NUCLEOTIDE SEQUENCE [LARGE SCALE GENOMIC DNA]</scope>
    <source>
        <strain evidence="5 6">MBA4</strain>
        <plasmid evidence="6">Plasmid</plasmid>
    </source>
</reference>
<feature type="binding site" evidence="3">
    <location>
        <position position="96"/>
    </location>
    <ligand>
        <name>Zn(2+)</name>
        <dbReference type="ChEBI" id="CHEBI:29105"/>
        <label>1</label>
    </ligand>
</feature>
<dbReference type="Pfam" id="PF07687">
    <property type="entry name" value="M20_dimer"/>
    <property type="match status" value="1"/>
</dbReference>
<evidence type="ECO:0000313" key="6">
    <source>
        <dbReference type="Proteomes" id="UP000019146"/>
    </source>
</evidence>
<feature type="binding site" evidence="3">
    <location>
        <position position="142"/>
    </location>
    <ligand>
        <name>Zn(2+)</name>
        <dbReference type="ChEBI" id="CHEBI:29105"/>
        <label>2</label>
    </ligand>
</feature>
<dbReference type="PIRSF" id="PIRSF001235">
    <property type="entry name" value="Amidase_carbamoylase"/>
    <property type="match status" value="1"/>
</dbReference>
<evidence type="ECO:0000256" key="3">
    <source>
        <dbReference type="PIRSR" id="PIRSR001235-1"/>
    </source>
</evidence>
<dbReference type="EMBL" id="CP012748">
    <property type="protein sequence ID" value="ALL70383.1"/>
    <property type="molecule type" value="Genomic_DNA"/>
</dbReference>
<dbReference type="RefSeq" id="WP_035994304.1">
    <property type="nucleotide sequence ID" value="NZ_CP012748.1"/>
</dbReference>
<sequence>MMRAGTHHIPDDALRAAASVDDTRLLASIEALAAFGARSDGGVNRPALSATDLEARRHLVEYAHALGCTVATDACANLFIRRPGIDAVPPVMTGSHIDTQPSGGKLDGCYGVLAGLECIAALNDAGIRTRRPLEVAIWTNEEGTRFAPGAMGSSAFVEPSRLPAYLNAADADGITLRAALERYRGALPDLPSRGDAPPAHAFVELHIEQGPQLENADVPLGIVTGIQGVRWYEFHCQGVAAHAGTTPMPMRRDAMTLAVALRASLEAIATSLGGEHTRITFGRWSVTPNSINTIPSDVTFSVDFRHPDAHVLDAFDAQASACAQRHGARIAPLFTHAPVRFDAAVLARLDAACRALDAPALRLTSGAFHDAMYLAQHCPTAMLFVPSRDGISHNPAEATDAHQLVLGARALAHTLTTLCND</sequence>
<dbReference type="SUPFAM" id="SSF55031">
    <property type="entry name" value="Bacterial exopeptidase dimerisation domain"/>
    <property type="match status" value="1"/>
</dbReference>
<dbReference type="GO" id="GO:0050538">
    <property type="term" value="F:N-carbamoyl-L-amino-acid hydrolase activity"/>
    <property type="evidence" value="ECO:0007669"/>
    <property type="project" value="UniProtKB-EC"/>
</dbReference>
<dbReference type="InterPro" id="IPR002933">
    <property type="entry name" value="Peptidase_M20"/>
</dbReference>
<dbReference type="EC" id="3.5.1.87" evidence="5"/>
<accession>A0A0P0RN83</accession>
<dbReference type="SUPFAM" id="SSF53187">
    <property type="entry name" value="Zn-dependent exopeptidases"/>
    <property type="match status" value="1"/>
</dbReference>
<dbReference type="Gene3D" id="3.40.630.10">
    <property type="entry name" value="Zn peptidases"/>
    <property type="match status" value="1"/>
</dbReference>
<dbReference type="Pfam" id="PF01546">
    <property type="entry name" value="Peptidase_M20"/>
    <property type="match status" value="1"/>
</dbReference>
<dbReference type="InterPro" id="IPR010158">
    <property type="entry name" value="Amidase_Cbmase"/>
</dbReference>
<evidence type="ECO:0000256" key="1">
    <source>
        <dbReference type="ARBA" id="ARBA00006153"/>
    </source>
</evidence>
<feature type="binding site" evidence="3">
    <location>
        <position position="107"/>
    </location>
    <ligand>
        <name>Zn(2+)</name>
        <dbReference type="ChEBI" id="CHEBI:29105"/>
        <label>2</label>
    </ligand>
</feature>
<dbReference type="AlphaFoldDB" id="A0A0P0RN83"/>
<evidence type="ECO:0000256" key="2">
    <source>
        <dbReference type="ARBA" id="ARBA00022801"/>
    </source>
</evidence>
<dbReference type="GO" id="GO:0046872">
    <property type="term" value="F:metal ion binding"/>
    <property type="evidence" value="ECO:0007669"/>
    <property type="project" value="UniProtKB-KW"/>
</dbReference>
<gene>
    <name evidence="5" type="ORF">K788_0001276</name>
</gene>
<name>A0A0P0RN83_9BURK</name>
<feature type="binding site" evidence="3">
    <location>
        <position position="393"/>
    </location>
    <ligand>
        <name>Zn(2+)</name>
        <dbReference type="ChEBI" id="CHEBI:29105"/>
        <label>2</label>
    </ligand>
</feature>
<comment type="similarity">
    <text evidence="1">Belongs to the peptidase M20 family.</text>
</comment>
<dbReference type="KEGG" id="bcai:K788_0001276"/>
<comment type="cofactor">
    <cofactor evidence="3">
        <name>Zn(2+)</name>
        <dbReference type="ChEBI" id="CHEBI:29105"/>
    </cofactor>
    <text evidence="3">Binds 2 Zn(2+) ions per subunit.</text>
</comment>
<keyword evidence="2 5" id="KW-0378">Hydrolase</keyword>
<dbReference type="PANTHER" id="PTHR32494:SF5">
    <property type="entry name" value="ALLANTOATE AMIDOHYDROLASE"/>
    <property type="match status" value="1"/>
</dbReference>
<dbReference type="Proteomes" id="UP000019146">
    <property type="component" value="Plasmid unnamed"/>
</dbReference>
<dbReference type="CDD" id="cd03884">
    <property type="entry name" value="M20_bAS"/>
    <property type="match status" value="1"/>
</dbReference>
<dbReference type="NCBIfam" id="TIGR01879">
    <property type="entry name" value="hydantase"/>
    <property type="match status" value="1"/>
</dbReference>
<feature type="domain" description="Peptidase M20 dimerisation" evidence="4">
    <location>
        <begin position="225"/>
        <end position="327"/>
    </location>
</feature>
<geneLocation type="plasmid" evidence="6"/>
<dbReference type="GeneID" id="69973857"/>
<feature type="binding site" evidence="3">
    <location>
        <position position="107"/>
    </location>
    <ligand>
        <name>Zn(2+)</name>
        <dbReference type="ChEBI" id="CHEBI:29105"/>
        <label>1</label>
    </ligand>
</feature>
<organism evidence="5 6">
    <name type="scientific">Paraburkholderia caribensis MBA4</name>
    <dbReference type="NCBI Taxonomy" id="1323664"/>
    <lineage>
        <taxon>Bacteria</taxon>
        <taxon>Pseudomonadati</taxon>
        <taxon>Pseudomonadota</taxon>
        <taxon>Betaproteobacteria</taxon>
        <taxon>Burkholderiales</taxon>
        <taxon>Burkholderiaceae</taxon>
        <taxon>Paraburkholderia</taxon>
    </lineage>
</organism>
<feature type="binding site" evidence="3">
    <location>
        <position position="206"/>
    </location>
    <ligand>
        <name>Zn(2+)</name>
        <dbReference type="ChEBI" id="CHEBI:29105"/>
        <label>1</label>
    </ligand>
</feature>
<protein>
    <submittedName>
        <fullName evidence="5">Beta-ureidopropionase</fullName>
        <ecNumber evidence="5">3.5.1.87</ecNumber>
    </submittedName>
</protein>
<dbReference type="PANTHER" id="PTHR32494">
    <property type="entry name" value="ALLANTOATE DEIMINASE-RELATED"/>
    <property type="match status" value="1"/>
</dbReference>
<evidence type="ECO:0000313" key="5">
    <source>
        <dbReference type="EMBL" id="ALL70383.1"/>
    </source>
</evidence>
<dbReference type="Gene3D" id="3.30.70.360">
    <property type="match status" value="1"/>
</dbReference>
<dbReference type="InterPro" id="IPR011650">
    <property type="entry name" value="Peptidase_M20_dimer"/>
</dbReference>
<proteinExistence type="inferred from homology"/>
<dbReference type="GO" id="GO:0016813">
    <property type="term" value="F:hydrolase activity, acting on carbon-nitrogen (but not peptide) bonds, in linear amidines"/>
    <property type="evidence" value="ECO:0007669"/>
    <property type="project" value="InterPro"/>
</dbReference>
<evidence type="ECO:0000259" key="4">
    <source>
        <dbReference type="Pfam" id="PF07687"/>
    </source>
</evidence>